<evidence type="ECO:0000256" key="4">
    <source>
        <dbReference type="ARBA" id="ARBA00022692"/>
    </source>
</evidence>
<dbReference type="SUPFAM" id="SSF50182">
    <property type="entry name" value="Sm-like ribonucleoproteins"/>
    <property type="match status" value="1"/>
</dbReference>
<dbReference type="Proteomes" id="UP000305939">
    <property type="component" value="Unassembled WGS sequence"/>
</dbReference>
<evidence type="ECO:0000256" key="3">
    <source>
        <dbReference type="ARBA" id="ARBA00022519"/>
    </source>
</evidence>
<feature type="transmembrane region" description="Helical" evidence="10">
    <location>
        <begin position="176"/>
        <end position="194"/>
    </location>
</feature>
<evidence type="ECO:0000256" key="1">
    <source>
        <dbReference type="ARBA" id="ARBA00004429"/>
    </source>
</evidence>
<evidence type="ECO:0000256" key="9">
    <source>
        <dbReference type="ARBA" id="ARBA00093659"/>
    </source>
</evidence>
<dbReference type="PANTHER" id="PTHR30414">
    <property type="entry name" value="MINICONDUCTANCE MECHANOSENSITIVE CHANNEL YBDG"/>
    <property type="match status" value="1"/>
</dbReference>
<feature type="transmembrane region" description="Helical" evidence="10">
    <location>
        <begin position="33"/>
        <end position="51"/>
    </location>
</feature>
<evidence type="ECO:0000256" key="2">
    <source>
        <dbReference type="ARBA" id="ARBA00022475"/>
    </source>
</evidence>
<feature type="transmembrane region" description="Helical" evidence="10">
    <location>
        <begin position="150"/>
        <end position="170"/>
    </location>
</feature>
<dbReference type="RefSeq" id="WP_136336118.1">
    <property type="nucleotide sequence ID" value="NZ_QXMP01000019.1"/>
</dbReference>
<dbReference type="InterPro" id="IPR006685">
    <property type="entry name" value="MscS_channel_2nd"/>
</dbReference>
<keyword evidence="6" id="KW-0346">Stress response</keyword>
<evidence type="ECO:0000259" key="11">
    <source>
        <dbReference type="Pfam" id="PF00924"/>
    </source>
</evidence>
<feature type="transmembrane region" description="Helical" evidence="10">
    <location>
        <begin position="82"/>
        <end position="100"/>
    </location>
</feature>
<dbReference type="InterPro" id="IPR030192">
    <property type="entry name" value="YbdG"/>
</dbReference>
<evidence type="ECO:0000256" key="10">
    <source>
        <dbReference type="SAM" id="Phobius"/>
    </source>
</evidence>
<proteinExistence type="predicted"/>
<keyword evidence="13" id="KW-1185">Reference proteome</keyword>
<organism evidence="12 13">
    <name type="scientific">Robertkochia marina</name>
    <dbReference type="NCBI Taxonomy" id="1227945"/>
    <lineage>
        <taxon>Bacteria</taxon>
        <taxon>Pseudomonadati</taxon>
        <taxon>Bacteroidota</taxon>
        <taxon>Flavobacteriia</taxon>
        <taxon>Flavobacteriales</taxon>
        <taxon>Flavobacteriaceae</taxon>
        <taxon>Robertkochia</taxon>
    </lineage>
</organism>
<dbReference type="InterPro" id="IPR023408">
    <property type="entry name" value="MscS_beta-dom_sf"/>
</dbReference>
<evidence type="ECO:0000256" key="8">
    <source>
        <dbReference type="ARBA" id="ARBA00093630"/>
    </source>
</evidence>
<evidence type="ECO:0000256" key="6">
    <source>
        <dbReference type="ARBA" id="ARBA00023016"/>
    </source>
</evidence>
<dbReference type="GO" id="GO:0005886">
    <property type="term" value="C:plasma membrane"/>
    <property type="evidence" value="ECO:0007669"/>
    <property type="project" value="UniProtKB-SubCell"/>
</dbReference>
<dbReference type="EMBL" id="SSMC01000002">
    <property type="protein sequence ID" value="THD67913.1"/>
    <property type="molecule type" value="Genomic_DNA"/>
</dbReference>
<reference evidence="12 13" key="1">
    <citation type="submission" date="2019-04" db="EMBL/GenBank/DDBJ databases">
        <title>Draft genome sequence of Robertkochia marina CC-AMO-30D.</title>
        <authorList>
            <person name="Hameed A."/>
            <person name="Lin S.-Y."/>
            <person name="Shahina M."/>
            <person name="Lai W.-A."/>
            <person name="Young C.-C."/>
        </authorList>
    </citation>
    <scope>NUCLEOTIDE SEQUENCE [LARGE SCALE GENOMIC DNA]</scope>
    <source>
        <strain evidence="12 13">CC-AMO-30D</strain>
    </source>
</reference>
<feature type="transmembrane region" description="Helical" evidence="10">
    <location>
        <begin position="106"/>
        <end position="129"/>
    </location>
</feature>
<keyword evidence="5 10" id="KW-1133">Transmembrane helix</keyword>
<evidence type="ECO:0000313" key="12">
    <source>
        <dbReference type="EMBL" id="THD67913.1"/>
    </source>
</evidence>
<evidence type="ECO:0000256" key="5">
    <source>
        <dbReference type="ARBA" id="ARBA00022989"/>
    </source>
</evidence>
<keyword evidence="4 10" id="KW-0812">Transmembrane</keyword>
<evidence type="ECO:0000256" key="7">
    <source>
        <dbReference type="ARBA" id="ARBA00023136"/>
    </source>
</evidence>
<gene>
    <name evidence="12" type="ORF">E7Z59_09695</name>
</gene>
<comment type="caution">
    <text evidence="12">The sequence shown here is derived from an EMBL/GenBank/DDBJ whole genome shotgun (WGS) entry which is preliminary data.</text>
</comment>
<dbReference type="Gene3D" id="2.30.30.60">
    <property type="match status" value="1"/>
</dbReference>
<dbReference type="PANTHER" id="PTHR30414:SF0">
    <property type="entry name" value="MINICONDUCTANCE MECHANOSENSITIVE CHANNEL YBDG"/>
    <property type="match status" value="1"/>
</dbReference>
<protein>
    <recommendedName>
        <fullName evidence="8">Mechanosensing system component YbdG</fullName>
    </recommendedName>
    <alternativeName>
        <fullName evidence="9">Mechanosensitive channel homolog YbdG</fullName>
    </alternativeName>
</protein>
<sequence length="423" mass="48828">MTEYDYLAEISTYLKQFLVEQGYSELLAQRINLGVNLLIAIIFILLLDQILRRIIISGFRRFSNKTKTTFDDYLAQGNFPKYMAHIIPLIIFEQLIPIIFNDFPGWMKFCLKAVDVYLIVLVVWILRSITKSVKGYLKTKPYFKDKPLDSYSQVGIIFLWAIGGLVIFSELTDQDILQFLATLGAASAIILLMFRDTILGFVASIQVSINDMVRIGDWITLDKFGADGDVIEINLTTVKVRNFDNTITTIPTYSLISDSFRNWRGMTESGGRRIKRVLQIKASSVKFLSGEEIEDLKKIQLIAPYLDRRQKDIDRFNTERSIDKSVAVNGRNQTNLGVFRKYCDEYLEHHPAINKELLMMSRLLPPTNEGIPLEIYAFSSDKVWENYERIQADIMEHLYAALPYFRLELHEKPTSHDISRLKS</sequence>
<keyword evidence="7 10" id="KW-0472">Membrane</keyword>
<comment type="subcellular location">
    <subcellularLocation>
        <location evidence="1">Cell inner membrane</location>
        <topology evidence="1">Multi-pass membrane protein</topology>
    </subcellularLocation>
</comment>
<dbReference type="AlphaFoldDB" id="A0A4S3M1K7"/>
<dbReference type="InterPro" id="IPR010920">
    <property type="entry name" value="LSM_dom_sf"/>
</dbReference>
<dbReference type="GO" id="GO:0008381">
    <property type="term" value="F:mechanosensitive monoatomic ion channel activity"/>
    <property type="evidence" value="ECO:0007669"/>
    <property type="project" value="InterPro"/>
</dbReference>
<dbReference type="GO" id="GO:0071470">
    <property type="term" value="P:cellular response to osmotic stress"/>
    <property type="evidence" value="ECO:0007669"/>
    <property type="project" value="InterPro"/>
</dbReference>
<dbReference type="FunFam" id="2.30.30.60:FF:000002">
    <property type="entry name" value="Mechanosensitive ion channel family protein"/>
    <property type="match status" value="1"/>
</dbReference>
<keyword evidence="3" id="KW-0997">Cell inner membrane</keyword>
<evidence type="ECO:0000313" key="13">
    <source>
        <dbReference type="Proteomes" id="UP000305939"/>
    </source>
</evidence>
<keyword evidence="2" id="KW-1003">Cell membrane</keyword>
<name>A0A4S3M1K7_9FLAO</name>
<accession>A0A4S3M1K7</accession>
<dbReference type="Pfam" id="PF00924">
    <property type="entry name" value="MS_channel_2nd"/>
    <property type="match status" value="1"/>
</dbReference>
<dbReference type="OrthoDB" id="9775207at2"/>
<feature type="domain" description="Mechanosensitive ion channel MscS" evidence="11">
    <location>
        <begin position="196"/>
        <end position="264"/>
    </location>
</feature>